<dbReference type="PRINTS" id="PR00092">
    <property type="entry name" value="TYROSINASE"/>
</dbReference>
<dbReference type="Proteomes" id="UP000030651">
    <property type="component" value="Unassembled WGS sequence"/>
</dbReference>
<sequence>MKLRQVVVILSTGVALATPMSNEGLSQLSIFEALASHASAAEIALLGDLAVTRRSSTCTKDNIVTRRPWGSISKQERKSYTDAVLCLQSLPARTPTSLVPGVRSRYDDFVATHINQTLNIHYTGNFLAWHRWFTWQYEQALRNECGYSGYQPYWNWGLYAEDPASSPVFDGSESSMGSNGAYIADKGPIALTLGDYPIIYLPAGSGGGCVTAGPFKDMVVNLGPVSLPLNNGSVITGSGFQYNPRCLKRDVSAAVNMAYANMTSIVNLILQNDNIWDFQMAMQGVPGSGSIGVHGGGHYTVGGDPADDVFVSPGEPVFYLHHGMIDLVWWVWQLLDYKDRKYAINGTNTFLDQPPSANATLDDIVDLYYAGGGPITIRELMIEVQQDCRKVLFGFGHSTDLDFKFTKFQFRDSE</sequence>
<dbReference type="InParanoid" id="W3WV79"/>
<dbReference type="RefSeq" id="XP_007836607.1">
    <property type="nucleotide sequence ID" value="XM_007838416.1"/>
</dbReference>
<evidence type="ECO:0000256" key="2">
    <source>
        <dbReference type="SAM" id="SignalP"/>
    </source>
</evidence>
<evidence type="ECO:0000313" key="5">
    <source>
        <dbReference type="Proteomes" id="UP000030651"/>
    </source>
</evidence>
<dbReference type="eggNOG" id="ENOG502RM4B">
    <property type="taxonomic scope" value="Eukaryota"/>
</dbReference>
<accession>W3WV79</accession>
<gene>
    <name evidence="4" type="ORF">PFICI_09835</name>
</gene>
<dbReference type="PANTHER" id="PTHR11474:SF116">
    <property type="entry name" value="TYROSINASE"/>
    <property type="match status" value="1"/>
</dbReference>
<evidence type="ECO:0000256" key="1">
    <source>
        <dbReference type="ARBA" id="ARBA00022723"/>
    </source>
</evidence>
<dbReference type="HOGENOM" id="CLU_035914_0_1_1"/>
<dbReference type="KEGG" id="pfy:PFICI_09835"/>
<organism evidence="4 5">
    <name type="scientific">Pestalotiopsis fici (strain W106-1 / CGMCC3.15140)</name>
    <dbReference type="NCBI Taxonomy" id="1229662"/>
    <lineage>
        <taxon>Eukaryota</taxon>
        <taxon>Fungi</taxon>
        <taxon>Dikarya</taxon>
        <taxon>Ascomycota</taxon>
        <taxon>Pezizomycotina</taxon>
        <taxon>Sordariomycetes</taxon>
        <taxon>Xylariomycetidae</taxon>
        <taxon>Amphisphaeriales</taxon>
        <taxon>Sporocadaceae</taxon>
        <taxon>Pestalotiopsis</taxon>
    </lineage>
</organism>
<evidence type="ECO:0000259" key="3">
    <source>
        <dbReference type="PROSITE" id="PS00497"/>
    </source>
</evidence>
<keyword evidence="2" id="KW-0732">Signal</keyword>
<dbReference type="AlphaFoldDB" id="W3WV79"/>
<dbReference type="GeneID" id="19274848"/>
<name>W3WV79_PESFW</name>
<reference evidence="5" key="1">
    <citation type="journal article" date="2015" name="BMC Genomics">
        <title>Genomic and transcriptomic analysis of the endophytic fungus Pestalotiopsis fici reveals its lifestyle and high potential for synthesis of natural products.</title>
        <authorList>
            <person name="Wang X."/>
            <person name="Zhang X."/>
            <person name="Liu L."/>
            <person name="Xiang M."/>
            <person name="Wang W."/>
            <person name="Sun X."/>
            <person name="Che Y."/>
            <person name="Guo L."/>
            <person name="Liu G."/>
            <person name="Guo L."/>
            <person name="Wang C."/>
            <person name="Yin W.B."/>
            <person name="Stadler M."/>
            <person name="Zhang X."/>
            <person name="Liu X."/>
        </authorList>
    </citation>
    <scope>NUCLEOTIDE SEQUENCE [LARGE SCALE GENOMIC DNA]</scope>
    <source>
        <strain evidence="5">W106-1 / CGMCC3.15140</strain>
    </source>
</reference>
<dbReference type="InterPro" id="IPR050316">
    <property type="entry name" value="Tyrosinase/Hemocyanin"/>
</dbReference>
<dbReference type="InterPro" id="IPR008922">
    <property type="entry name" value="Di-copper_centre_dom_sf"/>
</dbReference>
<dbReference type="GO" id="GO:0016491">
    <property type="term" value="F:oxidoreductase activity"/>
    <property type="evidence" value="ECO:0007669"/>
    <property type="project" value="InterPro"/>
</dbReference>
<feature type="chain" id="PRO_5004834256" description="Tyrosinase copper-binding domain-containing protein" evidence="2">
    <location>
        <begin position="18"/>
        <end position="414"/>
    </location>
</feature>
<dbReference type="PROSITE" id="PS00497">
    <property type="entry name" value="TYROSINASE_1"/>
    <property type="match status" value="1"/>
</dbReference>
<dbReference type="OrthoDB" id="6132182at2759"/>
<feature type="domain" description="Tyrosinase copper-binding" evidence="3">
    <location>
        <begin position="121"/>
        <end position="138"/>
    </location>
</feature>
<dbReference type="STRING" id="1229662.W3WV79"/>
<dbReference type="PANTHER" id="PTHR11474">
    <property type="entry name" value="TYROSINASE FAMILY MEMBER"/>
    <property type="match status" value="1"/>
</dbReference>
<keyword evidence="1" id="KW-0479">Metal-binding</keyword>
<keyword evidence="5" id="KW-1185">Reference proteome</keyword>
<dbReference type="Gene3D" id="1.10.1280.10">
    <property type="entry name" value="Di-copper center containing domain from catechol oxidase"/>
    <property type="match status" value="1"/>
</dbReference>
<feature type="signal peptide" evidence="2">
    <location>
        <begin position="1"/>
        <end position="17"/>
    </location>
</feature>
<dbReference type="EMBL" id="KI912115">
    <property type="protein sequence ID" value="ETS77773.1"/>
    <property type="molecule type" value="Genomic_DNA"/>
</dbReference>
<dbReference type="InterPro" id="IPR002227">
    <property type="entry name" value="Tyrosinase_Cu-bd"/>
</dbReference>
<proteinExistence type="predicted"/>
<dbReference type="GO" id="GO:0046872">
    <property type="term" value="F:metal ion binding"/>
    <property type="evidence" value="ECO:0007669"/>
    <property type="project" value="UniProtKB-KW"/>
</dbReference>
<dbReference type="OMA" id="GTHINQT"/>
<evidence type="ECO:0000313" key="4">
    <source>
        <dbReference type="EMBL" id="ETS77773.1"/>
    </source>
</evidence>
<protein>
    <recommendedName>
        <fullName evidence="3">Tyrosinase copper-binding domain-containing protein</fullName>
    </recommendedName>
</protein>
<dbReference type="SUPFAM" id="SSF48056">
    <property type="entry name" value="Di-copper centre-containing domain"/>
    <property type="match status" value="1"/>
</dbReference>
<dbReference type="Pfam" id="PF00264">
    <property type="entry name" value="Tyrosinase"/>
    <property type="match status" value="1"/>
</dbReference>